<evidence type="ECO:0000256" key="1">
    <source>
        <dbReference type="ARBA" id="ARBA00022801"/>
    </source>
</evidence>
<reference evidence="4 6" key="1">
    <citation type="journal article" date="2018" name="Nat. Biotechnol.">
        <title>A standardized bacterial taxonomy based on genome phylogeny substantially revises the tree of life.</title>
        <authorList>
            <person name="Parks D.H."/>
            <person name="Chuvochina M."/>
            <person name="Waite D.W."/>
            <person name="Rinke C."/>
            <person name="Skarshewski A."/>
            <person name="Chaumeil P.A."/>
            <person name="Hugenholtz P."/>
        </authorList>
    </citation>
    <scope>NUCLEOTIDE SEQUENCE [LARGE SCALE GENOMIC DNA]</scope>
    <source>
        <strain evidence="4">UBA12544</strain>
    </source>
</reference>
<dbReference type="InterPro" id="IPR023186">
    <property type="entry name" value="IUNH"/>
</dbReference>
<comment type="caution">
    <text evidence="4">The sequence shown here is derived from an EMBL/GenBank/DDBJ whole genome shotgun (WGS) entry which is preliminary data.</text>
</comment>
<organism evidence="4 6">
    <name type="scientific">Caldanaerobacter subterraneus</name>
    <dbReference type="NCBI Taxonomy" id="911092"/>
    <lineage>
        <taxon>Bacteria</taxon>
        <taxon>Bacillati</taxon>
        <taxon>Bacillota</taxon>
        <taxon>Clostridia</taxon>
        <taxon>Thermoanaerobacterales</taxon>
        <taxon>Thermoanaerobacteraceae</taxon>
        <taxon>Caldanaerobacter</taxon>
    </lineage>
</organism>
<dbReference type="PANTHER" id="PTHR12304">
    <property type="entry name" value="INOSINE-URIDINE PREFERRING NUCLEOSIDE HYDROLASE"/>
    <property type="match status" value="1"/>
</dbReference>
<evidence type="ECO:0000313" key="5">
    <source>
        <dbReference type="EMBL" id="TCO68661.1"/>
    </source>
</evidence>
<evidence type="ECO:0000259" key="3">
    <source>
        <dbReference type="Pfam" id="PF01156"/>
    </source>
</evidence>
<dbReference type="InterPro" id="IPR036452">
    <property type="entry name" value="Ribo_hydro-like"/>
</dbReference>
<proteinExistence type="predicted"/>
<dbReference type="PROSITE" id="PS01247">
    <property type="entry name" value="IUNH"/>
    <property type="match status" value="1"/>
</dbReference>
<dbReference type="RefSeq" id="WP_132038860.1">
    <property type="nucleotide sequence ID" value="NZ_DOLB01000158.1"/>
</dbReference>
<evidence type="ECO:0000313" key="6">
    <source>
        <dbReference type="Proteomes" id="UP000264445"/>
    </source>
</evidence>
<dbReference type="InterPro" id="IPR001910">
    <property type="entry name" value="Inosine/uridine_hydrolase_dom"/>
</dbReference>
<dbReference type="Gene3D" id="3.90.245.10">
    <property type="entry name" value="Ribonucleoside hydrolase-like"/>
    <property type="match status" value="1"/>
</dbReference>
<dbReference type="EMBL" id="SLWU01000001">
    <property type="protein sequence ID" value="TCO68661.1"/>
    <property type="molecule type" value="Genomic_DNA"/>
</dbReference>
<dbReference type="EMBL" id="DOLB01000158">
    <property type="protein sequence ID" value="HBT50233.1"/>
    <property type="molecule type" value="Genomic_DNA"/>
</dbReference>
<gene>
    <name evidence="4" type="ORF">DEA61_10745</name>
    <name evidence="5" type="ORF">EV203_101131</name>
</gene>
<protein>
    <submittedName>
        <fullName evidence="4 5">Pyrimidine-specific ribonucleoside hydrolase</fullName>
    </submittedName>
</protein>
<evidence type="ECO:0000256" key="2">
    <source>
        <dbReference type="ARBA" id="ARBA00023295"/>
    </source>
</evidence>
<evidence type="ECO:0000313" key="4">
    <source>
        <dbReference type="EMBL" id="HBT50233.1"/>
    </source>
</evidence>
<dbReference type="Proteomes" id="UP000294886">
    <property type="component" value="Unassembled WGS sequence"/>
</dbReference>
<dbReference type="SUPFAM" id="SSF53590">
    <property type="entry name" value="Nucleoside hydrolase"/>
    <property type="match status" value="1"/>
</dbReference>
<dbReference type="CDD" id="cd02651">
    <property type="entry name" value="nuc_hydro_IU_UC_XIUA"/>
    <property type="match status" value="1"/>
</dbReference>
<sequence>MKKPVIIDCDPGIDDAIALFLAFASENLDVKAITTVAGNVILEKTSKNALKISEYAGYNVKVARGASKPLMRELITAEFIHGESGLGSITLLEPVRAFYHKNAYDTIYEEATSCEGKLHIIALGPLTNIAITLLKYPDIKEKINHITVMGGSTELGNSTPVAEFNIYVDPEAAKIVFNSGIPVTMVGLNVTNTAYIITEDLEEISTYKNKVSDFVVKSLSPLFKFFEKIDFPGVPLHDPAVVASVIDENILETKFLRVDVETKGEFTRGKTVVDVYGVTNKAPNVNVALKINRERFIALFKELVKRYEI</sequence>
<keyword evidence="2" id="KW-0326">Glycosidase</keyword>
<accession>A0A101E5H7</accession>
<dbReference type="AlphaFoldDB" id="A0A101E5H7"/>
<dbReference type="InterPro" id="IPR015910">
    <property type="entry name" value="I/U_nuclsd_hydro_CS"/>
</dbReference>
<dbReference type="PANTHER" id="PTHR12304:SF4">
    <property type="entry name" value="URIDINE NUCLEOSIDASE"/>
    <property type="match status" value="1"/>
</dbReference>
<feature type="domain" description="Inosine/uridine-preferring nucleoside hydrolase" evidence="3">
    <location>
        <begin position="5"/>
        <end position="297"/>
    </location>
</feature>
<dbReference type="GO" id="GO:0006152">
    <property type="term" value="P:purine nucleoside catabolic process"/>
    <property type="evidence" value="ECO:0007669"/>
    <property type="project" value="TreeGrafter"/>
</dbReference>
<dbReference type="GO" id="GO:0045437">
    <property type="term" value="F:uridine nucleosidase activity"/>
    <property type="evidence" value="ECO:0007669"/>
    <property type="project" value="UniProtKB-ARBA"/>
</dbReference>
<name>A0A101E5H7_9THEO</name>
<keyword evidence="1 4" id="KW-0378">Hydrolase</keyword>
<dbReference type="GO" id="GO:0008477">
    <property type="term" value="F:purine nucleosidase activity"/>
    <property type="evidence" value="ECO:0007669"/>
    <property type="project" value="TreeGrafter"/>
</dbReference>
<reference evidence="5 7" key="2">
    <citation type="submission" date="2019-03" db="EMBL/GenBank/DDBJ databases">
        <title>Genomic Encyclopedia of Type Strains, Phase IV (KMG-IV): sequencing the most valuable type-strain genomes for metagenomic binning, comparative biology and taxonomic classification.</title>
        <authorList>
            <person name="Goeker M."/>
        </authorList>
    </citation>
    <scope>NUCLEOTIDE SEQUENCE [LARGE SCALE GENOMIC DNA]</scope>
    <source>
        <strain evidence="5 7">DSM 13054</strain>
    </source>
</reference>
<dbReference type="GO" id="GO:0005829">
    <property type="term" value="C:cytosol"/>
    <property type="evidence" value="ECO:0007669"/>
    <property type="project" value="TreeGrafter"/>
</dbReference>
<dbReference type="Pfam" id="PF01156">
    <property type="entry name" value="IU_nuc_hydro"/>
    <property type="match status" value="1"/>
</dbReference>
<evidence type="ECO:0000313" key="7">
    <source>
        <dbReference type="Proteomes" id="UP000294886"/>
    </source>
</evidence>
<dbReference type="Proteomes" id="UP000264445">
    <property type="component" value="Unassembled WGS sequence"/>
</dbReference>